<dbReference type="RefSeq" id="WP_212009176.1">
    <property type="nucleotide sequence ID" value="NZ_JAAFYZ010000031.1"/>
</dbReference>
<protein>
    <submittedName>
        <fullName evidence="1">Uncharacterized protein</fullName>
    </submittedName>
</protein>
<dbReference type="EMBL" id="JAAFYZ010000031">
    <property type="protein sequence ID" value="MBS2547591.1"/>
    <property type="molecule type" value="Genomic_DNA"/>
</dbReference>
<evidence type="ECO:0000313" key="1">
    <source>
        <dbReference type="EMBL" id="MBS2547591.1"/>
    </source>
</evidence>
<dbReference type="Proteomes" id="UP000730482">
    <property type="component" value="Unassembled WGS sequence"/>
</dbReference>
<keyword evidence="2" id="KW-1185">Reference proteome</keyword>
<sequence>MDTELTARLAGAVAAVPDIAYLSPHPRALFSTVLARGDTRGGGVSVHDGPAGMVVEVRVALRRNAPALATVRAVRSTAEEVLAGYFGADKSYKDTHSPRAHITVTVTAII</sequence>
<name>A0ABS5KNG2_9ACTN</name>
<comment type="caution">
    <text evidence="1">The sequence shown here is derived from an EMBL/GenBank/DDBJ whole genome shotgun (WGS) entry which is preliminary data.</text>
</comment>
<gene>
    <name evidence="1" type="ORF">KGQ19_11980</name>
</gene>
<reference evidence="1 2" key="1">
    <citation type="submission" date="2020-02" db="EMBL/GenBank/DDBJ databases">
        <title>Acidophilic actinobacteria isolated from forest soil.</title>
        <authorList>
            <person name="Golinska P."/>
        </authorList>
    </citation>
    <scope>NUCLEOTIDE SEQUENCE [LARGE SCALE GENOMIC DNA]</scope>
    <source>
        <strain evidence="1 2">NL8</strain>
    </source>
</reference>
<organism evidence="1 2">
    <name type="scientific">Catenulispora pinistramenti</name>
    <dbReference type="NCBI Taxonomy" id="2705254"/>
    <lineage>
        <taxon>Bacteria</taxon>
        <taxon>Bacillati</taxon>
        <taxon>Actinomycetota</taxon>
        <taxon>Actinomycetes</taxon>
        <taxon>Catenulisporales</taxon>
        <taxon>Catenulisporaceae</taxon>
        <taxon>Catenulispora</taxon>
    </lineage>
</organism>
<proteinExistence type="predicted"/>
<accession>A0ABS5KNG2</accession>
<evidence type="ECO:0000313" key="2">
    <source>
        <dbReference type="Proteomes" id="UP000730482"/>
    </source>
</evidence>